<feature type="chain" id="PRO_5038442671" evidence="8">
    <location>
        <begin position="21"/>
        <end position="113"/>
    </location>
</feature>
<dbReference type="GO" id="GO:0016020">
    <property type="term" value="C:membrane"/>
    <property type="evidence" value="ECO:0007669"/>
    <property type="project" value="InterPro"/>
</dbReference>
<evidence type="ECO:0000256" key="2">
    <source>
        <dbReference type="ARBA" id="ARBA00022617"/>
    </source>
</evidence>
<dbReference type="InterPro" id="IPR012218">
    <property type="entry name" value="Cyt_c_BACSU-c550-type"/>
</dbReference>
<dbReference type="PANTHER" id="PTHR37823:SF4">
    <property type="entry name" value="MENAQUINOL-CYTOCHROME C REDUCTASE CYTOCHROME B_C SUBUNIT"/>
    <property type="match status" value="1"/>
</dbReference>
<accession>A0A3P5WW24</accession>
<reference evidence="10 11" key="1">
    <citation type="submission" date="2018-11" db="EMBL/GenBank/DDBJ databases">
        <authorList>
            <person name="Criscuolo A."/>
        </authorList>
    </citation>
    <scope>NUCLEOTIDE SEQUENCE [LARGE SCALE GENOMIC DNA]</scope>
    <source>
        <strain evidence="10">ATB-66</strain>
    </source>
</reference>
<protein>
    <submittedName>
        <fullName evidence="10">Cytochrome c-551</fullName>
    </submittedName>
</protein>
<organism evidence="10 11">
    <name type="scientific">Filibacter tadaridae</name>
    <dbReference type="NCBI Taxonomy" id="2483811"/>
    <lineage>
        <taxon>Bacteria</taxon>
        <taxon>Bacillati</taxon>
        <taxon>Bacillota</taxon>
        <taxon>Bacilli</taxon>
        <taxon>Bacillales</taxon>
        <taxon>Caryophanaceae</taxon>
        <taxon>Filibacter</taxon>
    </lineage>
</organism>
<evidence type="ECO:0000256" key="1">
    <source>
        <dbReference type="ARBA" id="ARBA00022448"/>
    </source>
</evidence>
<keyword evidence="8" id="KW-0732">Signal</keyword>
<keyword evidence="11" id="KW-1185">Reference proteome</keyword>
<evidence type="ECO:0000256" key="6">
    <source>
        <dbReference type="PIRSR" id="PIRSR000025-1"/>
    </source>
</evidence>
<dbReference type="EMBL" id="UXAV01000039">
    <property type="protein sequence ID" value="VDC27562.1"/>
    <property type="molecule type" value="Genomic_DNA"/>
</dbReference>
<evidence type="ECO:0000256" key="8">
    <source>
        <dbReference type="SAM" id="SignalP"/>
    </source>
</evidence>
<dbReference type="GO" id="GO:0009055">
    <property type="term" value="F:electron transfer activity"/>
    <property type="evidence" value="ECO:0007669"/>
    <property type="project" value="InterPro"/>
</dbReference>
<dbReference type="GO" id="GO:0020037">
    <property type="term" value="F:heme binding"/>
    <property type="evidence" value="ECO:0007669"/>
    <property type="project" value="InterPro"/>
</dbReference>
<evidence type="ECO:0000313" key="10">
    <source>
        <dbReference type="EMBL" id="VDC27562.1"/>
    </source>
</evidence>
<dbReference type="OrthoDB" id="7933886at2"/>
<comment type="PTM">
    <text evidence="6">Binds 1 heme c group covalently per subunit.</text>
</comment>
<dbReference type="NCBIfam" id="NF045774">
    <property type="entry name" value="cytochro_C551"/>
    <property type="match status" value="1"/>
</dbReference>
<evidence type="ECO:0000256" key="3">
    <source>
        <dbReference type="ARBA" id="ARBA00022723"/>
    </source>
</evidence>
<dbReference type="GO" id="GO:0005506">
    <property type="term" value="F:iron ion binding"/>
    <property type="evidence" value="ECO:0007669"/>
    <property type="project" value="InterPro"/>
</dbReference>
<dbReference type="AlphaFoldDB" id="A0A3P5WW24"/>
<dbReference type="Gene3D" id="1.10.760.10">
    <property type="entry name" value="Cytochrome c-like domain"/>
    <property type="match status" value="1"/>
</dbReference>
<feature type="binding site" description="covalent" evidence="6">
    <location>
        <position position="55"/>
    </location>
    <ligand>
        <name>heme c</name>
        <dbReference type="ChEBI" id="CHEBI:61717"/>
    </ligand>
</feature>
<feature type="binding site" description="axial binding residue" evidence="7">
    <location>
        <position position="56"/>
    </location>
    <ligand>
        <name>heme c</name>
        <dbReference type="ChEBI" id="CHEBI:61717"/>
    </ligand>
    <ligandPart>
        <name>Fe</name>
        <dbReference type="ChEBI" id="CHEBI:18248"/>
    </ligandPart>
</feature>
<dbReference type="InterPro" id="IPR036909">
    <property type="entry name" value="Cyt_c-like_dom_sf"/>
</dbReference>
<evidence type="ECO:0000256" key="4">
    <source>
        <dbReference type="ARBA" id="ARBA00022982"/>
    </source>
</evidence>
<sequence length="113" mass="11558">MKNKLLAVLFGAALVLGACGGDKADEKDDGAATTDDNATASVDAEEVVNAKCITCHGGNLEGAMGPKLSDIGSRMSEDEIHGIIENGTKGGMPAGLIKGEELDAVAKWLSEKK</sequence>
<evidence type="ECO:0000256" key="5">
    <source>
        <dbReference type="ARBA" id="ARBA00023004"/>
    </source>
</evidence>
<feature type="binding site" description="axial binding residue" evidence="7">
    <location>
        <position position="92"/>
    </location>
    <ligand>
        <name>heme c</name>
        <dbReference type="ChEBI" id="CHEBI:61717"/>
    </ligand>
    <ligandPart>
        <name>Fe</name>
        <dbReference type="ChEBI" id="CHEBI:18248"/>
    </ligandPart>
</feature>
<dbReference type="Pfam" id="PF13442">
    <property type="entry name" value="Cytochrome_CBB3"/>
    <property type="match status" value="1"/>
</dbReference>
<keyword evidence="2 6" id="KW-0349">Heme</keyword>
<dbReference type="RefSeq" id="WP_124070023.1">
    <property type="nucleotide sequence ID" value="NZ_CBCRXF010000031.1"/>
</dbReference>
<evidence type="ECO:0000313" key="11">
    <source>
        <dbReference type="Proteomes" id="UP000270468"/>
    </source>
</evidence>
<keyword evidence="5 7" id="KW-0408">Iron</keyword>
<keyword evidence="4" id="KW-0249">Electron transport</keyword>
<dbReference type="InterPro" id="IPR009056">
    <property type="entry name" value="Cyt_c-like_dom"/>
</dbReference>
<dbReference type="Proteomes" id="UP000270468">
    <property type="component" value="Unassembled WGS sequence"/>
</dbReference>
<dbReference type="InterPro" id="IPR054782">
    <property type="entry name" value="Cytochro_C551"/>
</dbReference>
<name>A0A3P5WW24_9BACL</name>
<feature type="domain" description="Cytochrome c" evidence="9">
    <location>
        <begin position="39"/>
        <end position="113"/>
    </location>
</feature>
<evidence type="ECO:0000256" key="7">
    <source>
        <dbReference type="PIRSR" id="PIRSR000025-2"/>
    </source>
</evidence>
<dbReference type="PROSITE" id="PS51007">
    <property type="entry name" value="CYTC"/>
    <property type="match status" value="1"/>
</dbReference>
<dbReference type="PROSITE" id="PS51257">
    <property type="entry name" value="PROKAR_LIPOPROTEIN"/>
    <property type="match status" value="1"/>
</dbReference>
<proteinExistence type="predicted"/>
<dbReference type="SUPFAM" id="SSF46626">
    <property type="entry name" value="Cytochrome c"/>
    <property type="match status" value="1"/>
</dbReference>
<feature type="signal peptide" evidence="8">
    <location>
        <begin position="1"/>
        <end position="20"/>
    </location>
</feature>
<keyword evidence="1" id="KW-0813">Transport</keyword>
<dbReference type="PIRSF" id="PIRSF000025">
    <property type="entry name" value="Cytc_Bsub_c550"/>
    <property type="match status" value="1"/>
</dbReference>
<keyword evidence="3 7" id="KW-0479">Metal-binding</keyword>
<dbReference type="PANTHER" id="PTHR37823">
    <property type="entry name" value="CYTOCHROME C-553-LIKE"/>
    <property type="match status" value="1"/>
</dbReference>
<dbReference type="InterPro" id="IPR051811">
    <property type="entry name" value="Cytochrome_c550/c551-like"/>
</dbReference>
<gene>
    <name evidence="10" type="primary">cccA_1</name>
    <name evidence="10" type="ORF">FILTAD_01652</name>
</gene>
<evidence type="ECO:0000259" key="9">
    <source>
        <dbReference type="PROSITE" id="PS51007"/>
    </source>
</evidence>
<feature type="binding site" description="covalent" evidence="6">
    <location>
        <position position="52"/>
    </location>
    <ligand>
        <name>heme c</name>
        <dbReference type="ChEBI" id="CHEBI:61717"/>
    </ligand>
</feature>